<feature type="compositionally biased region" description="Polar residues" evidence="1">
    <location>
        <begin position="15"/>
        <end position="31"/>
    </location>
</feature>
<dbReference type="EMBL" id="LLZZ01000143">
    <property type="protein sequence ID" value="KTA99603.1"/>
    <property type="molecule type" value="Genomic_DNA"/>
</dbReference>
<organism evidence="2 3">
    <name type="scientific">Candida glabrata</name>
    <name type="common">Yeast</name>
    <name type="synonym">Torulopsis glabrata</name>
    <dbReference type="NCBI Taxonomy" id="5478"/>
    <lineage>
        <taxon>Eukaryota</taxon>
        <taxon>Fungi</taxon>
        <taxon>Dikarya</taxon>
        <taxon>Ascomycota</taxon>
        <taxon>Saccharomycotina</taxon>
        <taxon>Saccharomycetes</taxon>
        <taxon>Saccharomycetales</taxon>
        <taxon>Saccharomycetaceae</taxon>
        <taxon>Nakaseomyces</taxon>
    </lineage>
</organism>
<dbReference type="VEuPathDB" id="FungiDB:CAGL0E06072g"/>
<gene>
    <name evidence="2" type="ORF">AO440_001085</name>
</gene>
<protein>
    <submittedName>
        <fullName evidence="2">Uncharacterized protein</fullName>
    </submittedName>
</protein>
<evidence type="ECO:0000313" key="3">
    <source>
        <dbReference type="Proteomes" id="UP000054886"/>
    </source>
</evidence>
<dbReference type="VEuPathDB" id="FungiDB:GW608_E05753"/>
<feature type="compositionally biased region" description="Basic and acidic residues" evidence="1">
    <location>
        <begin position="1"/>
        <end position="10"/>
    </location>
</feature>
<dbReference type="OMA" id="YRNNICK"/>
<dbReference type="PhylomeDB" id="A0A0W0CNJ4"/>
<feature type="region of interest" description="Disordered" evidence="1">
    <location>
        <begin position="1"/>
        <end position="44"/>
    </location>
</feature>
<dbReference type="VEuPathDB" id="FungiDB:GVI51_E05775"/>
<evidence type="ECO:0000256" key="1">
    <source>
        <dbReference type="SAM" id="MobiDB-lite"/>
    </source>
</evidence>
<name>A0A0W0CNJ4_CANGB</name>
<dbReference type="VEuPathDB" id="FungiDB:GWK60_E05709"/>
<feature type="compositionally biased region" description="Low complexity" evidence="1">
    <location>
        <begin position="32"/>
        <end position="44"/>
    </location>
</feature>
<reference evidence="2 3" key="1">
    <citation type="submission" date="2015-10" db="EMBL/GenBank/DDBJ databases">
        <title>Draft genomes sequences of Candida glabrata isolates 1A, 1B, 2A, 2B, 3A and 3B.</title>
        <authorList>
            <person name="Haavelsrud O.E."/>
            <person name="Gaustad P."/>
        </authorList>
    </citation>
    <scope>NUCLEOTIDE SEQUENCE [LARGE SCALE GENOMIC DNA]</scope>
    <source>
        <strain evidence="2">910700640</strain>
    </source>
</reference>
<accession>A0A0W0CNJ4</accession>
<sequence>MQSLDNEYRVRGFVSPSSTPPGTGMMNSRTVSSSSSVSSDSSNPSSAMMLNFYKGSVEDPASILYRNNICKSFEDDLFFCPRSLLSPQEQKKCQEIDSLFTYQQHASSPLLPATLHELSNVPMSPTSSPTAFNTNPMMNFNNMTNKRTASTVHRPMSPRSAKFNPYKSQSFNPSDIH</sequence>
<feature type="compositionally biased region" description="Polar residues" evidence="1">
    <location>
        <begin position="166"/>
        <end position="177"/>
    </location>
</feature>
<evidence type="ECO:0000313" key="2">
    <source>
        <dbReference type="EMBL" id="KTA99603.1"/>
    </source>
</evidence>
<dbReference type="Proteomes" id="UP000054886">
    <property type="component" value="Unassembled WGS sequence"/>
</dbReference>
<comment type="caution">
    <text evidence="2">The sequence shown here is derived from an EMBL/GenBank/DDBJ whole genome shotgun (WGS) entry which is preliminary data.</text>
</comment>
<proteinExistence type="predicted"/>
<dbReference type="VEuPathDB" id="FungiDB:B1J91_E06072g"/>
<dbReference type="OrthoDB" id="4070040at2759"/>
<dbReference type="AlphaFoldDB" id="A0A0W0CNJ4"/>
<feature type="region of interest" description="Disordered" evidence="1">
    <location>
        <begin position="148"/>
        <end position="177"/>
    </location>
</feature>